<evidence type="ECO:0000313" key="2">
    <source>
        <dbReference type="Proteomes" id="UP001201812"/>
    </source>
</evidence>
<evidence type="ECO:0000313" key="1">
    <source>
        <dbReference type="EMBL" id="KAI1726299.1"/>
    </source>
</evidence>
<protein>
    <submittedName>
        <fullName evidence="1">Uncharacterized protein</fullName>
    </submittedName>
</protein>
<name>A0AAD4NFG7_9BILA</name>
<dbReference type="Proteomes" id="UP001201812">
    <property type="component" value="Unassembled WGS sequence"/>
</dbReference>
<proteinExistence type="predicted"/>
<keyword evidence="2" id="KW-1185">Reference proteome</keyword>
<dbReference type="EMBL" id="JAKKPZ010000002">
    <property type="protein sequence ID" value="KAI1726299.1"/>
    <property type="molecule type" value="Genomic_DNA"/>
</dbReference>
<gene>
    <name evidence="1" type="ORF">DdX_03013</name>
</gene>
<sequence length="232" mass="26706">MVGYISLSPSESWSESSHESELTYSSISENTSAVLYQENERRNAHMLDRANVLIAKLEDSANEYTSFKISKIKAQIADLHTWFRNSTKPLEEKIEEIQHLNRDVIKHQDKLNQIGEIHYRMFKREEAIAQSKKKIATFHEQVKLLSTEITNLKLKRENKNDIPYVVDDNKTNAKTNVLIEEILNAISATDLQDCDTKTAVEMEDITDKDELEDLKTAVESLSDIRTAIEQYS</sequence>
<organism evidence="1 2">
    <name type="scientific">Ditylenchus destructor</name>
    <dbReference type="NCBI Taxonomy" id="166010"/>
    <lineage>
        <taxon>Eukaryota</taxon>
        <taxon>Metazoa</taxon>
        <taxon>Ecdysozoa</taxon>
        <taxon>Nematoda</taxon>
        <taxon>Chromadorea</taxon>
        <taxon>Rhabditida</taxon>
        <taxon>Tylenchina</taxon>
        <taxon>Tylenchomorpha</taxon>
        <taxon>Sphaerularioidea</taxon>
        <taxon>Anguinidae</taxon>
        <taxon>Anguininae</taxon>
        <taxon>Ditylenchus</taxon>
    </lineage>
</organism>
<reference evidence="1" key="1">
    <citation type="submission" date="2022-01" db="EMBL/GenBank/DDBJ databases">
        <title>Genome Sequence Resource for Two Populations of Ditylenchus destructor, the Migratory Endoparasitic Phytonematode.</title>
        <authorList>
            <person name="Zhang H."/>
            <person name="Lin R."/>
            <person name="Xie B."/>
        </authorList>
    </citation>
    <scope>NUCLEOTIDE SEQUENCE</scope>
    <source>
        <strain evidence="1">BazhouSP</strain>
    </source>
</reference>
<comment type="caution">
    <text evidence="1">The sequence shown here is derived from an EMBL/GenBank/DDBJ whole genome shotgun (WGS) entry which is preliminary data.</text>
</comment>
<dbReference type="AlphaFoldDB" id="A0AAD4NFG7"/>
<accession>A0AAD4NFG7</accession>